<accession>A0A2N9WT78</accession>
<comment type="caution">
    <text evidence="1">The sequence shown here is derived from an EMBL/GenBank/DDBJ whole genome shotgun (WGS) entry which is preliminary data.</text>
</comment>
<evidence type="ECO:0000313" key="2">
    <source>
        <dbReference type="Proteomes" id="UP000231293"/>
    </source>
</evidence>
<dbReference type="AlphaFoldDB" id="A0A2N9WT78"/>
<gene>
    <name evidence="1" type="ORF">BGI32_07340</name>
</gene>
<sequence length="124" mass="13444">MTKLSPQLADGAATLLLNAQAVGIIRNPDLSVAEKARLISPEDLALLLHCCESEDYILQELMQILGKLLIERENLGGMATVSMAEMLSFSGSLNTLIGGLWYCVAEIRQQALAISLYHASTIKQ</sequence>
<evidence type="ECO:0000313" key="1">
    <source>
        <dbReference type="EMBL" id="PIT14538.1"/>
    </source>
</evidence>
<protein>
    <submittedName>
        <fullName evidence="1">Uncharacterized protein</fullName>
    </submittedName>
</protein>
<name>A0A2N9WT78_9NEIS</name>
<organism evidence="1 2">
    <name type="scientific">Snodgrassella alvi</name>
    <dbReference type="NCBI Taxonomy" id="1196083"/>
    <lineage>
        <taxon>Bacteria</taxon>
        <taxon>Pseudomonadati</taxon>
        <taxon>Pseudomonadota</taxon>
        <taxon>Betaproteobacteria</taxon>
        <taxon>Neisseriales</taxon>
        <taxon>Neisseriaceae</taxon>
        <taxon>Snodgrassella</taxon>
    </lineage>
</organism>
<dbReference type="Proteomes" id="UP000231293">
    <property type="component" value="Unassembled WGS sequence"/>
</dbReference>
<dbReference type="RefSeq" id="WP_100113769.1">
    <property type="nucleotide sequence ID" value="NZ_MDVB01000084.1"/>
</dbReference>
<proteinExistence type="predicted"/>
<reference evidence="1 2" key="1">
    <citation type="journal article" date="2017" name="MBio">
        <title>Type VI secretion-mediated competition in the bee gut microbiome.</title>
        <authorList>
            <person name="Steele M.I."/>
            <person name="Kwong W.K."/>
            <person name="Powell J.E."/>
            <person name="Whiteley M."/>
            <person name="Moran N.A."/>
        </authorList>
    </citation>
    <scope>NUCLEOTIDE SEQUENCE [LARGE SCALE GENOMIC DNA]</scope>
    <source>
        <strain evidence="1 2">App2-2</strain>
    </source>
</reference>
<dbReference type="EMBL" id="MDVB01000084">
    <property type="protein sequence ID" value="PIT14538.1"/>
    <property type="molecule type" value="Genomic_DNA"/>
</dbReference>